<dbReference type="EMBL" id="CP024308">
    <property type="protein sequence ID" value="AUX78303.1"/>
    <property type="molecule type" value="Genomic_DNA"/>
</dbReference>
<keyword evidence="10" id="KW-0255">Endonuclease</keyword>
<sequence length="128" mass="14036">MVIDTSAIVAVAFNEPEAETYEQKVVDAPRRFMSAATLLELTIVIEARLGEAGTAELDLWLHKAGVEIVAVDAEQIAVARRAWRSYGKGRHPAGLNYGDCFSYALAKTRSETLLYKGDDFSRTDIEAA</sequence>
<evidence type="ECO:0000313" key="10">
    <source>
        <dbReference type="EMBL" id="AUX78303.1"/>
    </source>
</evidence>
<comment type="similarity">
    <text evidence="7 8">Belongs to the PINc/VapC protein family.</text>
</comment>
<dbReference type="Proteomes" id="UP000239340">
    <property type="component" value="Plasmid pSfreNXT3a"/>
</dbReference>
<keyword evidence="5 8" id="KW-0378">Hydrolase</keyword>
<evidence type="ECO:0000256" key="3">
    <source>
        <dbReference type="ARBA" id="ARBA00022722"/>
    </source>
</evidence>
<organism evidence="10 11">
    <name type="scientific">Rhizobium fredii</name>
    <name type="common">Sinorhizobium fredii</name>
    <dbReference type="NCBI Taxonomy" id="380"/>
    <lineage>
        <taxon>Bacteria</taxon>
        <taxon>Pseudomonadati</taxon>
        <taxon>Pseudomonadota</taxon>
        <taxon>Alphaproteobacteria</taxon>
        <taxon>Hyphomicrobiales</taxon>
        <taxon>Rhizobiaceae</taxon>
        <taxon>Sinorhizobium/Ensifer group</taxon>
        <taxon>Sinorhizobium</taxon>
    </lineage>
</organism>
<evidence type="ECO:0000256" key="8">
    <source>
        <dbReference type="HAMAP-Rule" id="MF_00265"/>
    </source>
</evidence>
<dbReference type="AlphaFoldDB" id="A0A2L0H9Z4"/>
<dbReference type="GO" id="GO:0000287">
    <property type="term" value="F:magnesium ion binding"/>
    <property type="evidence" value="ECO:0007669"/>
    <property type="project" value="UniProtKB-UniRule"/>
</dbReference>
<dbReference type="GO" id="GO:0004519">
    <property type="term" value="F:endonuclease activity"/>
    <property type="evidence" value="ECO:0007669"/>
    <property type="project" value="UniProtKB-KW"/>
</dbReference>
<dbReference type="CDD" id="cd09871">
    <property type="entry name" value="PIN_MtVapC28-VapC30-like"/>
    <property type="match status" value="1"/>
</dbReference>
<accession>A0A2L0H9Z4</accession>
<comment type="function">
    <text evidence="8">Toxic component of a toxin-antitoxin (TA) system. An RNase.</text>
</comment>
<dbReference type="SUPFAM" id="SSF88723">
    <property type="entry name" value="PIN domain-like"/>
    <property type="match status" value="1"/>
</dbReference>
<evidence type="ECO:0000256" key="7">
    <source>
        <dbReference type="ARBA" id="ARBA00038093"/>
    </source>
</evidence>
<protein>
    <recommendedName>
        <fullName evidence="8">Ribonuclease VapC</fullName>
        <shortName evidence="8">RNase VapC</shortName>
        <ecNumber evidence="8">3.1.-.-</ecNumber>
    </recommendedName>
    <alternativeName>
        <fullName evidence="8">Toxin VapC</fullName>
    </alternativeName>
</protein>
<proteinExistence type="inferred from homology"/>
<geneLocation type="plasmid" evidence="11">
    <name>psfrenxt3a</name>
</geneLocation>
<evidence type="ECO:0000259" key="9">
    <source>
        <dbReference type="Pfam" id="PF01850"/>
    </source>
</evidence>
<evidence type="ECO:0000256" key="2">
    <source>
        <dbReference type="ARBA" id="ARBA00022649"/>
    </source>
</evidence>
<feature type="binding site" evidence="8">
    <location>
        <position position="4"/>
    </location>
    <ligand>
        <name>Mg(2+)</name>
        <dbReference type="ChEBI" id="CHEBI:18420"/>
    </ligand>
</feature>
<dbReference type="PANTHER" id="PTHR33653">
    <property type="entry name" value="RIBONUCLEASE VAPC2"/>
    <property type="match status" value="1"/>
</dbReference>
<dbReference type="HAMAP" id="MF_00265">
    <property type="entry name" value="VapC_Nob1"/>
    <property type="match status" value="1"/>
</dbReference>
<evidence type="ECO:0000256" key="4">
    <source>
        <dbReference type="ARBA" id="ARBA00022723"/>
    </source>
</evidence>
<dbReference type="InterPro" id="IPR050556">
    <property type="entry name" value="Type_II_TA_system_RNase"/>
</dbReference>
<keyword evidence="3 8" id="KW-0540">Nuclease</keyword>
<keyword evidence="2 8" id="KW-1277">Toxin-antitoxin system</keyword>
<keyword evidence="10" id="KW-0614">Plasmid</keyword>
<gene>
    <name evidence="8 10" type="primary">vapC</name>
    <name evidence="10" type="ORF">NXT3_PA00006</name>
</gene>
<comment type="cofactor">
    <cofactor evidence="1 8">
        <name>Mg(2+)</name>
        <dbReference type="ChEBI" id="CHEBI:18420"/>
    </cofactor>
</comment>
<dbReference type="PANTHER" id="PTHR33653:SF1">
    <property type="entry name" value="RIBONUCLEASE VAPC2"/>
    <property type="match status" value="1"/>
</dbReference>
<dbReference type="RefSeq" id="WP_104840047.1">
    <property type="nucleotide sequence ID" value="NZ_CP024308.1"/>
</dbReference>
<dbReference type="GO" id="GO:0090729">
    <property type="term" value="F:toxin activity"/>
    <property type="evidence" value="ECO:0007669"/>
    <property type="project" value="UniProtKB-KW"/>
</dbReference>
<keyword evidence="6 8" id="KW-0460">Magnesium</keyword>
<dbReference type="InterPro" id="IPR002716">
    <property type="entry name" value="PIN_dom"/>
</dbReference>
<feature type="domain" description="PIN" evidence="9">
    <location>
        <begin position="1"/>
        <end position="124"/>
    </location>
</feature>
<feature type="binding site" evidence="8">
    <location>
        <position position="99"/>
    </location>
    <ligand>
        <name>Mg(2+)</name>
        <dbReference type="ChEBI" id="CHEBI:18420"/>
    </ligand>
</feature>
<reference evidence="10 11" key="1">
    <citation type="submission" date="2017-10" db="EMBL/GenBank/DDBJ databases">
        <title>Analysis of the genome sequences of Rhizobium populations associated to common bean (phaseolus vulgaris).</title>
        <authorList>
            <person name="Bustos P."/>
            <person name="Santamaria R.I."/>
            <person name="Miranda-Sanchez F."/>
            <person name="Perez-Carrascal O."/>
            <person name="Juarez S."/>
            <person name="Lozano L."/>
            <person name="Martinez-Flores I."/>
            <person name="Vinuesa P."/>
            <person name="Martinez-Romero E."/>
            <person name="Cevallos M.A."/>
            <person name="Romero D."/>
            <person name="Davila G."/>
            <person name="Gonzalez V."/>
        </authorList>
    </citation>
    <scope>NUCLEOTIDE SEQUENCE [LARGE SCALE GENOMIC DNA]</scope>
    <source>
        <strain evidence="10 11">NXT3</strain>
        <plasmid evidence="11">Plasmid psfrenxt3a</plasmid>
    </source>
</reference>
<keyword evidence="4 8" id="KW-0479">Metal-binding</keyword>
<evidence type="ECO:0000256" key="6">
    <source>
        <dbReference type="ARBA" id="ARBA00022842"/>
    </source>
</evidence>
<dbReference type="Gene3D" id="3.40.50.1010">
    <property type="entry name" value="5'-nuclease"/>
    <property type="match status" value="1"/>
</dbReference>
<dbReference type="EC" id="3.1.-.-" evidence="8"/>
<name>A0A2L0H9Z4_RHIFR</name>
<evidence type="ECO:0000256" key="5">
    <source>
        <dbReference type="ARBA" id="ARBA00022801"/>
    </source>
</evidence>
<evidence type="ECO:0000256" key="1">
    <source>
        <dbReference type="ARBA" id="ARBA00001946"/>
    </source>
</evidence>
<dbReference type="Pfam" id="PF01850">
    <property type="entry name" value="PIN"/>
    <property type="match status" value="1"/>
</dbReference>
<dbReference type="GO" id="GO:0004540">
    <property type="term" value="F:RNA nuclease activity"/>
    <property type="evidence" value="ECO:0007669"/>
    <property type="project" value="InterPro"/>
</dbReference>
<evidence type="ECO:0000313" key="11">
    <source>
        <dbReference type="Proteomes" id="UP000239340"/>
    </source>
</evidence>
<keyword evidence="8" id="KW-0800">Toxin</keyword>
<dbReference type="InterPro" id="IPR029060">
    <property type="entry name" value="PIN-like_dom_sf"/>
</dbReference>
<dbReference type="GO" id="GO:0016787">
    <property type="term" value="F:hydrolase activity"/>
    <property type="evidence" value="ECO:0007669"/>
    <property type="project" value="UniProtKB-KW"/>
</dbReference>
<dbReference type="InterPro" id="IPR022907">
    <property type="entry name" value="VapC_family"/>
</dbReference>